<dbReference type="AlphaFoldDB" id="A0ABD3MA46"/>
<dbReference type="GO" id="GO:0016042">
    <property type="term" value="P:lipid catabolic process"/>
    <property type="evidence" value="ECO:0007669"/>
    <property type="project" value="UniProtKB-UniRule"/>
</dbReference>
<gene>
    <name evidence="7" type="ORF">ACHAWU_007899</name>
</gene>
<feature type="active site" description="Proton acceptor" evidence="4">
    <location>
        <position position="768"/>
    </location>
</feature>
<proteinExistence type="predicted"/>
<evidence type="ECO:0000256" key="2">
    <source>
        <dbReference type="ARBA" id="ARBA00022963"/>
    </source>
</evidence>
<accession>A0ABD3MA46</accession>
<feature type="short sequence motif" description="GXSXG" evidence="4">
    <location>
        <begin position="578"/>
        <end position="582"/>
    </location>
</feature>
<evidence type="ECO:0000256" key="5">
    <source>
        <dbReference type="SAM" id="MobiDB-lite"/>
    </source>
</evidence>
<keyword evidence="2 4" id="KW-0442">Lipid degradation</keyword>
<dbReference type="EMBL" id="JALLBG020000171">
    <property type="protein sequence ID" value="KAL3760833.1"/>
    <property type="molecule type" value="Genomic_DNA"/>
</dbReference>
<name>A0ABD3MA46_9STRA</name>
<feature type="active site" description="Nucleophile" evidence="4">
    <location>
        <position position="580"/>
    </location>
</feature>
<evidence type="ECO:0000259" key="6">
    <source>
        <dbReference type="PROSITE" id="PS51635"/>
    </source>
</evidence>
<protein>
    <recommendedName>
        <fullName evidence="6">PNPLA domain-containing protein</fullName>
    </recommendedName>
</protein>
<feature type="short sequence motif" description="GXGXXG" evidence="4">
    <location>
        <begin position="545"/>
        <end position="550"/>
    </location>
</feature>
<feature type="region of interest" description="Disordered" evidence="5">
    <location>
        <begin position="31"/>
        <end position="92"/>
    </location>
</feature>
<keyword evidence="1 4" id="KW-0378">Hydrolase</keyword>
<dbReference type="PROSITE" id="PS51635">
    <property type="entry name" value="PNPLA"/>
    <property type="match status" value="1"/>
</dbReference>
<dbReference type="GO" id="GO:0016787">
    <property type="term" value="F:hydrolase activity"/>
    <property type="evidence" value="ECO:0007669"/>
    <property type="project" value="UniProtKB-UniRule"/>
</dbReference>
<sequence length="926" mass="101892">MVLGRVMSCSLPVIGFSFIGNAFPLHHHHQSLTHKRGRSSQTSMSYKTIDPIEKDQISSSLSNRLDGGDDDGGGGGETITTDEYRGSGDDSVEDNAWLSATRTLGSLFLRQEDADRDRNIDVFGRPMAEHEKESVDASSPLFSLHENSFAKYLMDLKFQEEENRERAAEHHSTKSTDAWRDNIGAQKVSSGIEIDQKTAKELDDSVSKLTISKDIMKDISPLPLDSREIHSQKHPYRETIPGRDILRLSYPEHYKGRIGRDMRHLAVSIAASVEKPWQWKLFFDEGGGVLPLLECIRDGARAVEQGRLDFIDGDVEGTNILKEQHEASFAAACTACRALRDLSALSKDFAAVVTDDILRVNSRWSTCVVEGAGYDCSSGGLISDLLILLKHANEAEAFYHTPSGGKRDNIRANFSLSTRRQRRDARRRCGLYVVQLLLAMSVASDQAVTSLRSTSGLIEAVVDCSSYAPKVRFKRKWIRKPLGFIQRTLPGGGGNTVTNKDQWLEPGLAGQVQQNANKLLAAIGHNQWIPKLPGQRGLRVLSLDGGGTRGIAAVTSLRHIVEAMKGVEVCDAFDMIVGTSTGAIVSFLVGLRRESAADARIRYDTLIKRIFVKSLLQPIMLATTTASYDESNLMEVLEGILHDEGMLDSRANPATPLIAAVSSKMSSTPTQLCLLRNYNYGGGEMPDSFTIDPNEARKRLGLEDDDITGAYAAEQPMRVSTIKCAPRTGKGSRYPGSFRVTQKIALRATTAAPTFFKPLLSFDELYVDGGIVASNPTAVAVHEARTVYPGVPLELVVSVGTGVFSEVKVPPRIGWDGVVGQILDSATDAEQVHHILEDVFGEEKTAQHTGTKMSSTKYFRFNPIVGKPDSFPIDEIDPGRLQELCDIVDDYMAKEEQQKKLQQLGEVIHPKSWLHRAIQCTIDKHV</sequence>
<feature type="domain" description="PNPLA" evidence="6">
    <location>
        <begin position="541"/>
        <end position="781"/>
    </location>
</feature>
<dbReference type="InterPro" id="IPR002641">
    <property type="entry name" value="PNPLA_dom"/>
</dbReference>
<reference evidence="7 8" key="1">
    <citation type="submission" date="2024-10" db="EMBL/GenBank/DDBJ databases">
        <title>Updated reference genomes for cyclostephanoid diatoms.</title>
        <authorList>
            <person name="Roberts W.R."/>
            <person name="Alverson A.J."/>
        </authorList>
    </citation>
    <scope>NUCLEOTIDE SEQUENCE [LARGE SCALE GENOMIC DNA]</scope>
    <source>
        <strain evidence="7 8">AJA232-27</strain>
    </source>
</reference>
<evidence type="ECO:0000256" key="4">
    <source>
        <dbReference type="PROSITE-ProRule" id="PRU01161"/>
    </source>
</evidence>
<organism evidence="7 8">
    <name type="scientific">Discostella pseudostelligera</name>
    <dbReference type="NCBI Taxonomy" id="259834"/>
    <lineage>
        <taxon>Eukaryota</taxon>
        <taxon>Sar</taxon>
        <taxon>Stramenopiles</taxon>
        <taxon>Ochrophyta</taxon>
        <taxon>Bacillariophyta</taxon>
        <taxon>Coscinodiscophyceae</taxon>
        <taxon>Thalassiosirophycidae</taxon>
        <taxon>Stephanodiscales</taxon>
        <taxon>Stephanodiscaceae</taxon>
        <taxon>Discostella</taxon>
    </lineage>
</organism>
<keyword evidence="8" id="KW-1185">Reference proteome</keyword>
<dbReference type="Gene3D" id="3.40.1090.10">
    <property type="entry name" value="Cytosolic phospholipase A2 catalytic domain"/>
    <property type="match status" value="1"/>
</dbReference>
<evidence type="ECO:0000256" key="1">
    <source>
        <dbReference type="ARBA" id="ARBA00022801"/>
    </source>
</evidence>
<dbReference type="Pfam" id="PF01734">
    <property type="entry name" value="Patatin"/>
    <property type="match status" value="1"/>
</dbReference>
<dbReference type="PANTHER" id="PTHR24185:SF1">
    <property type="entry name" value="CALCIUM-INDEPENDENT PHOSPHOLIPASE A2-GAMMA"/>
    <property type="match status" value="1"/>
</dbReference>
<evidence type="ECO:0000256" key="3">
    <source>
        <dbReference type="ARBA" id="ARBA00023098"/>
    </source>
</evidence>
<comment type="caution">
    <text evidence="7">The sequence shown here is derived from an EMBL/GenBank/DDBJ whole genome shotgun (WGS) entry which is preliminary data.</text>
</comment>
<feature type="compositionally biased region" description="Basic and acidic residues" evidence="5">
    <location>
        <begin position="163"/>
        <end position="180"/>
    </location>
</feature>
<dbReference type="Proteomes" id="UP001530293">
    <property type="component" value="Unassembled WGS sequence"/>
</dbReference>
<dbReference type="SUPFAM" id="SSF52151">
    <property type="entry name" value="FabD/lysophospholipase-like"/>
    <property type="match status" value="1"/>
</dbReference>
<dbReference type="InterPro" id="IPR016035">
    <property type="entry name" value="Acyl_Trfase/lysoPLipase"/>
</dbReference>
<feature type="region of interest" description="Disordered" evidence="5">
    <location>
        <begin position="163"/>
        <end position="182"/>
    </location>
</feature>
<evidence type="ECO:0000313" key="7">
    <source>
        <dbReference type="EMBL" id="KAL3760833.1"/>
    </source>
</evidence>
<evidence type="ECO:0000313" key="8">
    <source>
        <dbReference type="Proteomes" id="UP001530293"/>
    </source>
</evidence>
<dbReference type="PANTHER" id="PTHR24185">
    <property type="entry name" value="CALCIUM-INDEPENDENT PHOSPHOLIPASE A2-GAMMA"/>
    <property type="match status" value="1"/>
</dbReference>
<keyword evidence="3 4" id="KW-0443">Lipid metabolism</keyword>
<feature type="short sequence motif" description="DGA/G" evidence="4">
    <location>
        <begin position="768"/>
        <end position="770"/>
    </location>
</feature>